<dbReference type="AlphaFoldDB" id="A0A0L0FU27"/>
<protein>
    <submittedName>
        <fullName evidence="3">Uncharacterized protein</fullName>
    </submittedName>
</protein>
<proteinExistence type="predicted"/>
<evidence type="ECO:0000313" key="3">
    <source>
        <dbReference type="EMBL" id="KNC79428.1"/>
    </source>
</evidence>
<reference evidence="3 4" key="1">
    <citation type="submission" date="2011-02" db="EMBL/GenBank/DDBJ databases">
        <title>The Genome Sequence of Sphaeroforma arctica JP610.</title>
        <authorList>
            <consortium name="The Broad Institute Genome Sequencing Platform"/>
            <person name="Russ C."/>
            <person name="Cuomo C."/>
            <person name="Young S.K."/>
            <person name="Zeng Q."/>
            <person name="Gargeya S."/>
            <person name="Alvarado L."/>
            <person name="Berlin A."/>
            <person name="Chapman S.B."/>
            <person name="Chen Z."/>
            <person name="Freedman E."/>
            <person name="Gellesch M."/>
            <person name="Goldberg J."/>
            <person name="Griggs A."/>
            <person name="Gujja S."/>
            <person name="Heilman E."/>
            <person name="Heiman D."/>
            <person name="Howarth C."/>
            <person name="Mehta T."/>
            <person name="Neiman D."/>
            <person name="Pearson M."/>
            <person name="Roberts A."/>
            <person name="Saif S."/>
            <person name="Shea T."/>
            <person name="Shenoy N."/>
            <person name="Sisk P."/>
            <person name="Stolte C."/>
            <person name="Sykes S."/>
            <person name="White J."/>
            <person name="Yandava C."/>
            <person name="Burger G."/>
            <person name="Gray M.W."/>
            <person name="Holland P.W.H."/>
            <person name="King N."/>
            <person name="Lang F.B.F."/>
            <person name="Roger A.J."/>
            <person name="Ruiz-Trillo I."/>
            <person name="Haas B."/>
            <person name="Nusbaum C."/>
            <person name="Birren B."/>
        </authorList>
    </citation>
    <scope>NUCLEOTIDE SEQUENCE [LARGE SCALE GENOMIC DNA]</scope>
    <source>
        <strain evidence="3 4">JP610</strain>
    </source>
</reference>
<feature type="region of interest" description="Disordered" evidence="1">
    <location>
        <begin position="330"/>
        <end position="420"/>
    </location>
</feature>
<dbReference type="Proteomes" id="UP000054560">
    <property type="component" value="Unassembled WGS sequence"/>
</dbReference>
<feature type="signal peptide" evidence="2">
    <location>
        <begin position="1"/>
        <end position="20"/>
    </location>
</feature>
<dbReference type="eggNOG" id="ENOG502S8HK">
    <property type="taxonomic scope" value="Eukaryota"/>
</dbReference>
<keyword evidence="2" id="KW-0732">Signal</keyword>
<evidence type="ECO:0000256" key="2">
    <source>
        <dbReference type="SAM" id="SignalP"/>
    </source>
</evidence>
<dbReference type="EMBL" id="KQ242307">
    <property type="protein sequence ID" value="KNC79428.1"/>
    <property type="molecule type" value="Genomic_DNA"/>
</dbReference>
<dbReference type="RefSeq" id="XP_014153330.1">
    <property type="nucleotide sequence ID" value="XM_014297855.1"/>
</dbReference>
<feature type="chain" id="PRO_5005539001" evidence="2">
    <location>
        <begin position="21"/>
        <end position="538"/>
    </location>
</feature>
<gene>
    <name evidence="3" type="ORF">SARC_08182</name>
</gene>
<evidence type="ECO:0000256" key="1">
    <source>
        <dbReference type="SAM" id="MobiDB-lite"/>
    </source>
</evidence>
<accession>A0A0L0FU27</accession>
<dbReference type="GeneID" id="25908686"/>
<evidence type="ECO:0000313" key="4">
    <source>
        <dbReference type="Proteomes" id="UP000054560"/>
    </source>
</evidence>
<sequence>MELTLKLALAIVAFANGALGNDNWVKVGAPVDNLAAKNGGSGSGGLGGSTSMDVETGLGLGPSDQATDYETEIITETVAITKIIDGSRGGADCATGPGANLAQINIPRLDLSNNVAAVQAIIDALNPPIPGDLYSRASNSCPSTTPVELIDYSFVEALYGNSTSYTTMLASVPAGACWNETLNYWGSKEFYEVLPLAEIFNSEGRPLNKGNLEGCPTIDNCLSQGCFSVLNSDAKIPACLQCNVNMFQSENLTSCENGPCPGPPDPDCVGSTTQRFCGYNSVYTSFNVTAGSGGIVSACFASQCCNALPVPPNVGTGIVKCPGECIIPPSPTASPTTSPSPSTTPSVTPTASTTPSVTPTASTTPSVTPTASTTPSVTASASVTPSVTASASTTPSVSASASVTPSATPTASPSPSVTTTPVPACYPARNDLDFGNAPLDTRCGTFCVLAGVLTRTGAFDAVNCVRAEFDASGDTNLQIRSLASQQTIEVPLIGFSNQDFDASTTLAHITEPNTVLTFEETGVTTKILGEISAEAITL</sequence>
<organism evidence="3 4">
    <name type="scientific">Sphaeroforma arctica JP610</name>
    <dbReference type="NCBI Taxonomy" id="667725"/>
    <lineage>
        <taxon>Eukaryota</taxon>
        <taxon>Ichthyosporea</taxon>
        <taxon>Ichthyophonida</taxon>
        <taxon>Sphaeroforma</taxon>
    </lineage>
</organism>
<dbReference type="STRING" id="667725.A0A0L0FU27"/>
<name>A0A0L0FU27_9EUKA</name>
<keyword evidence="4" id="KW-1185">Reference proteome</keyword>
<feature type="compositionally biased region" description="Low complexity" evidence="1">
    <location>
        <begin position="333"/>
        <end position="420"/>
    </location>
</feature>